<protein>
    <submittedName>
        <fullName evidence="1">Uncharacterized protein</fullName>
    </submittedName>
</protein>
<evidence type="ECO:0000313" key="1">
    <source>
        <dbReference type="EMBL" id="GAH38094.1"/>
    </source>
</evidence>
<dbReference type="AlphaFoldDB" id="X1G951"/>
<name>X1G951_9ZZZZ</name>
<gene>
    <name evidence="1" type="ORF">S03H2_13541</name>
</gene>
<sequence>MAVVKEKAPMVLGIGAALAGVFLLFRKKKPPLPEPPETGVVVGLMNPPSEAENWSLTLTDWDITVPIRFIGWNGVERLDITEPAAFEIPSGLTFPLRVVSLQLTKWNEARTALIVLYEVQSYRPYLWDFDIMDWSDEPDPSYKEVFIPNY</sequence>
<proteinExistence type="predicted"/>
<comment type="caution">
    <text evidence="1">The sequence shown here is derived from an EMBL/GenBank/DDBJ whole genome shotgun (WGS) entry which is preliminary data.</text>
</comment>
<reference evidence="1" key="1">
    <citation type="journal article" date="2014" name="Front. Microbiol.">
        <title>High frequency of phylogenetically diverse reductive dehalogenase-homologous genes in deep subseafloor sedimentary metagenomes.</title>
        <authorList>
            <person name="Kawai M."/>
            <person name="Futagami T."/>
            <person name="Toyoda A."/>
            <person name="Takaki Y."/>
            <person name="Nishi S."/>
            <person name="Hori S."/>
            <person name="Arai W."/>
            <person name="Tsubouchi T."/>
            <person name="Morono Y."/>
            <person name="Uchiyama I."/>
            <person name="Ito T."/>
            <person name="Fujiyama A."/>
            <person name="Inagaki F."/>
            <person name="Takami H."/>
        </authorList>
    </citation>
    <scope>NUCLEOTIDE SEQUENCE</scope>
    <source>
        <strain evidence="1">Expedition CK06-06</strain>
    </source>
</reference>
<dbReference type="EMBL" id="BARU01006872">
    <property type="protein sequence ID" value="GAH38094.1"/>
    <property type="molecule type" value="Genomic_DNA"/>
</dbReference>
<feature type="non-terminal residue" evidence="1">
    <location>
        <position position="150"/>
    </location>
</feature>
<organism evidence="1">
    <name type="scientific">marine sediment metagenome</name>
    <dbReference type="NCBI Taxonomy" id="412755"/>
    <lineage>
        <taxon>unclassified sequences</taxon>
        <taxon>metagenomes</taxon>
        <taxon>ecological metagenomes</taxon>
    </lineage>
</organism>
<accession>X1G951</accession>